<dbReference type="EMBL" id="BART01029526">
    <property type="protein sequence ID" value="GAH07839.1"/>
    <property type="molecule type" value="Genomic_DNA"/>
</dbReference>
<evidence type="ECO:0000313" key="1">
    <source>
        <dbReference type="EMBL" id="GAH07839.1"/>
    </source>
</evidence>
<name>X1DS86_9ZZZZ</name>
<sequence length="109" mass="13063">MAKLQRVKQDGTPDNRYLERDELERELVRKDKQALISDALKIFDTNTMLFEQVEAAKGNNKILDKMLRDLGKEIDRLKARTLWSILNERIQWRINKMRKRRTETNYSTP</sequence>
<protein>
    <submittedName>
        <fullName evidence="1">Uncharacterized protein</fullName>
    </submittedName>
</protein>
<reference evidence="1" key="1">
    <citation type="journal article" date="2014" name="Front. Microbiol.">
        <title>High frequency of phylogenetically diverse reductive dehalogenase-homologous genes in deep subseafloor sedimentary metagenomes.</title>
        <authorList>
            <person name="Kawai M."/>
            <person name="Futagami T."/>
            <person name="Toyoda A."/>
            <person name="Takaki Y."/>
            <person name="Nishi S."/>
            <person name="Hori S."/>
            <person name="Arai W."/>
            <person name="Tsubouchi T."/>
            <person name="Morono Y."/>
            <person name="Uchiyama I."/>
            <person name="Ito T."/>
            <person name="Fujiyama A."/>
            <person name="Inagaki F."/>
            <person name="Takami H."/>
        </authorList>
    </citation>
    <scope>NUCLEOTIDE SEQUENCE</scope>
    <source>
        <strain evidence="1">Expedition CK06-06</strain>
    </source>
</reference>
<proteinExistence type="predicted"/>
<accession>X1DS86</accession>
<comment type="caution">
    <text evidence="1">The sequence shown here is derived from an EMBL/GenBank/DDBJ whole genome shotgun (WGS) entry which is preliminary data.</text>
</comment>
<gene>
    <name evidence="1" type="ORF">S01H4_51781</name>
</gene>
<dbReference type="AlphaFoldDB" id="X1DS86"/>
<organism evidence="1">
    <name type="scientific">marine sediment metagenome</name>
    <dbReference type="NCBI Taxonomy" id="412755"/>
    <lineage>
        <taxon>unclassified sequences</taxon>
        <taxon>metagenomes</taxon>
        <taxon>ecological metagenomes</taxon>
    </lineage>
</organism>